<evidence type="ECO:0008006" key="4">
    <source>
        <dbReference type="Google" id="ProtNLM"/>
    </source>
</evidence>
<evidence type="ECO:0000256" key="1">
    <source>
        <dbReference type="SAM" id="MobiDB-lite"/>
    </source>
</evidence>
<gene>
    <name evidence="2" type="ORF">chiPu_0028242</name>
</gene>
<evidence type="ECO:0000313" key="2">
    <source>
        <dbReference type="EMBL" id="GCC44106.1"/>
    </source>
</evidence>
<name>A0A401TN99_CHIPU</name>
<accession>A0A401TN99</accession>
<dbReference type="SUPFAM" id="SSF46955">
    <property type="entry name" value="Putative DNA-binding domain"/>
    <property type="match status" value="1"/>
</dbReference>
<dbReference type="InterPro" id="IPR009061">
    <property type="entry name" value="DNA-bd_dom_put_sf"/>
</dbReference>
<evidence type="ECO:0000313" key="3">
    <source>
        <dbReference type="Proteomes" id="UP000287033"/>
    </source>
</evidence>
<proteinExistence type="predicted"/>
<dbReference type="AlphaFoldDB" id="A0A401TN99"/>
<dbReference type="Proteomes" id="UP000287033">
    <property type="component" value="Unassembled WGS sequence"/>
</dbReference>
<feature type="region of interest" description="Disordered" evidence="1">
    <location>
        <begin position="43"/>
        <end position="69"/>
    </location>
</feature>
<dbReference type="STRING" id="137246.A0A401TN99"/>
<organism evidence="2 3">
    <name type="scientific">Chiloscyllium punctatum</name>
    <name type="common">Brownbanded bambooshark</name>
    <name type="synonym">Hemiscyllium punctatum</name>
    <dbReference type="NCBI Taxonomy" id="137246"/>
    <lineage>
        <taxon>Eukaryota</taxon>
        <taxon>Metazoa</taxon>
        <taxon>Chordata</taxon>
        <taxon>Craniata</taxon>
        <taxon>Vertebrata</taxon>
        <taxon>Chondrichthyes</taxon>
        <taxon>Elasmobranchii</taxon>
        <taxon>Galeomorphii</taxon>
        <taxon>Galeoidea</taxon>
        <taxon>Orectolobiformes</taxon>
        <taxon>Hemiscylliidae</taxon>
        <taxon>Chiloscyllium</taxon>
    </lineage>
</organism>
<sequence length="69" mass="7799">MRNWTAALQQRIDDLTDLRDKLFSCIGCGCLSLTDCPLRNGEDRLGTQGPGPRVLITAAERRQRRKRQG</sequence>
<dbReference type="EMBL" id="BEZZ01126917">
    <property type="protein sequence ID" value="GCC44106.1"/>
    <property type="molecule type" value="Genomic_DNA"/>
</dbReference>
<dbReference type="OrthoDB" id="8122126at2759"/>
<protein>
    <recommendedName>
        <fullName evidence="4">Redox-sensitive transcriptional activator SoxR</fullName>
    </recommendedName>
</protein>
<keyword evidence="3" id="KW-1185">Reference proteome</keyword>
<comment type="caution">
    <text evidence="2">The sequence shown here is derived from an EMBL/GenBank/DDBJ whole genome shotgun (WGS) entry which is preliminary data.</text>
</comment>
<reference evidence="2 3" key="1">
    <citation type="journal article" date="2018" name="Nat. Ecol. Evol.">
        <title>Shark genomes provide insights into elasmobranch evolution and the origin of vertebrates.</title>
        <authorList>
            <person name="Hara Y"/>
            <person name="Yamaguchi K"/>
            <person name="Onimaru K"/>
            <person name="Kadota M"/>
            <person name="Koyanagi M"/>
            <person name="Keeley SD"/>
            <person name="Tatsumi K"/>
            <person name="Tanaka K"/>
            <person name="Motone F"/>
            <person name="Kageyama Y"/>
            <person name="Nozu R"/>
            <person name="Adachi N"/>
            <person name="Nishimura O"/>
            <person name="Nakagawa R"/>
            <person name="Tanegashima C"/>
            <person name="Kiyatake I"/>
            <person name="Matsumoto R"/>
            <person name="Murakumo K"/>
            <person name="Nishida K"/>
            <person name="Terakita A"/>
            <person name="Kuratani S"/>
            <person name="Sato K"/>
            <person name="Hyodo S Kuraku.S."/>
        </authorList>
    </citation>
    <scope>NUCLEOTIDE SEQUENCE [LARGE SCALE GENOMIC DNA]</scope>
</reference>